<proteinExistence type="inferred from homology"/>
<evidence type="ECO:0000256" key="1">
    <source>
        <dbReference type="ARBA" id="ARBA00022628"/>
    </source>
</evidence>
<reference evidence="6 7" key="1">
    <citation type="submission" date="2018-11" db="EMBL/GenBank/DDBJ databases">
        <title>Genomic Encyclopedia of Type Strains, Phase IV (KMG-IV): sequencing the most valuable type-strain genomes for metagenomic binning, comparative biology and taxonomic classification.</title>
        <authorList>
            <person name="Goeker M."/>
        </authorList>
    </citation>
    <scope>NUCLEOTIDE SEQUENCE [LARGE SCALE GENOMIC DNA]</scope>
    <source>
        <strain evidence="6 7">DSM 100316</strain>
    </source>
</reference>
<dbReference type="Proteomes" id="UP000275394">
    <property type="component" value="Unassembled WGS sequence"/>
</dbReference>
<dbReference type="NCBIfam" id="NF003971">
    <property type="entry name" value="PRK05465.1"/>
    <property type="match status" value="1"/>
</dbReference>
<dbReference type="AlphaFoldDB" id="A0A3N2DZW2"/>
<dbReference type="InterPro" id="IPR009246">
    <property type="entry name" value="EutC"/>
</dbReference>
<evidence type="ECO:0000313" key="6">
    <source>
        <dbReference type="EMBL" id="ROS05368.1"/>
    </source>
</evidence>
<dbReference type="InterPro" id="IPR042251">
    <property type="entry name" value="EutC_C"/>
</dbReference>
<accession>A0A3N2DZW2</accession>
<gene>
    <name evidence="5" type="primary">eutC</name>
    <name evidence="6" type="ORF">EDC56_0898</name>
</gene>
<dbReference type="UniPathway" id="UPA00560"/>
<dbReference type="GO" id="GO:0031419">
    <property type="term" value="F:cobalamin binding"/>
    <property type="evidence" value="ECO:0007669"/>
    <property type="project" value="UniProtKB-UniRule"/>
</dbReference>
<keyword evidence="3 5" id="KW-0170">Cobalt</keyword>
<evidence type="ECO:0000256" key="4">
    <source>
        <dbReference type="ARBA" id="ARBA00024446"/>
    </source>
</evidence>
<sequence>MSEKKQVAQQLKTSAVTKNSWRSLRQFTDARIAQGRAGVSVPTEALLAFQLDHAKAQDAVHLPLDCAKLGTELSTLCGVKEPTLPMILHSQAEGRDQYLQRPDLGRCLSTQSQQRLQVLQAHTLAMHDLAVVVVDGLSSLAVSRHAQPIIKALYEQLQVDEQDWQLAPLTIVEQGRVAVGDEVGALLNARAVLVLIGERPGLSSPDSLGLYLTWAPEPGLHDARRNCISNVRAAGLSYGEAVSKLLYLLHESRRRQLSGVDLKERAESIVLP</sequence>
<dbReference type="GO" id="GO:0031471">
    <property type="term" value="C:ethanolamine degradation polyhedral organelle"/>
    <property type="evidence" value="ECO:0007669"/>
    <property type="project" value="UniProtKB-UniRule"/>
</dbReference>
<comment type="catalytic activity">
    <reaction evidence="5">
        <text>ethanolamine = acetaldehyde + NH4(+)</text>
        <dbReference type="Rhea" id="RHEA:15313"/>
        <dbReference type="ChEBI" id="CHEBI:15343"/>
        <dbReference type="ChEBI" id="CHEBI:28938"/>
        <dbReference type="ChEBI" id="CHEBI:57603"/>
        <dbReference type="EC" id="4.3.1.7"/>
    </reaction>
</comment>
<comment type="subunit">
    <text evidence="5">The basic unit is a heterodimer which dimerizes to form tetramers. The heterotetramers trimerize; 6 large subunits form a core ring with 6 small subunits projecting outwards.</text>
</comment>
<evidence type="ECO:0000313" key="7">
    <source>
        <dbReference type="Proteomes" id="UP000275394"/>
    </source>
</evidence>
<dbReference type="Pfam" id="PF05985">
    <property type="entry name" value="EutC"/>
    <property type="match status" value="1"/>
</dbReference>
<evidence type="ECO:0000256" key="3">
    <source>
        <dbReference type="ARBA" id="ARBA00023285"/>
    </source>
</evidence>
<comment type="pathway">
    <text evidence="5">Amine and polyamine degradation; ethanolamine degradation.</text>
</comment>
<organism evidence="6 7">
    <name type="scientific">Sinobacterium caligoides</name>
    <dbReference type="NCBI Taxonomy" id="933926"/>
    <lineage>
        <taxon>Bacteria</taxon>
        <taxon>Pseudomonadati</taxon>
        <taxon>Pseudomonadota</taxon>
        <taxon>Gammaproteobacteria</taxon>
        <taxon>Cellvibrionales</taxon>
        <taxon>Spongiibacteraceae</taxon>
        <taxon>Sinobacterium</taxon>
    </lineage>
</organism>
<dbReference type="Gene3D" id="3.40.50.11240">
    <property type="entry name" value="Ethanolamine ammonia-lyase light chain (EutC)"/>
    <property type="match status" value="1"/>
</dbReference>
<keyword evidence="1 5" id="KW-0846">Cobalamin</keyword>
<protein>
    <recommendedName>
        <fullName evidence="5">Ethanolamine ammonia-lyase small subunit</fullName>
        <shortName evidence="5">EAL small subunit</shortName>
        <ecNumber evidence="5">4.3.1.7</ecNumber>
    </recommendedName>
</protein>
<comment type="caution">
    <text evidence="6">The sequence shown here is derived from an EMBL/GenBank/DDBJ whole genome shotgun (WGS) entry which is preliminary data.</text>
</comment>
<dbReference type="RefSeq" id="WP_245980641.1">
    <property type="nucleotide sequence ID" value="NZ_RKHR01000003.1"/>
</dbReference>
<feature type="binding site" evidence="5">
    <location>
        <position position="198"/>
    </location>
    <ligand>
        <name>adenosylcob(III)alamin</name>
        <dbReference type="ChEBI" id="CHEBI:18408"/>
    </ligand>
</feature>
<keyword evidence="2 5" id="KW-0456">Lyase</keyword>
<dbReference type="GO" id="GO:0008851">
    <property type="term" value="F:ethanolamine ammonia-lyase activity"/>
    <property type="evidence" value="ECO:0007669"/>
    <property type="project" value="UniProtKB-UniRule"/>
</dbReference>
<dbReference type="GO" id="GO:0046336">
    <property type="term" value="P:ethanolamine catabolic process"/>
    <property type="evidence" value="ECO:0007669"/>
    <property type="project" value="UniProtKB-UniRule"/>
</dbReference>
<name>A0A3N2DZW2_9GAMM</name>
<evidence type="ECO:0000256" key="5">
    <source>
        <dbReference type="HAMAP-Rule" id="MF_00601"/>
    </source>
</evidence>
<dbReference type="PIRSF" id="PIRSF018982">
    <property type="entry name" value="EutC"/>
    <property type="match status" value="1"/>
</dbReference>
<dbReference type="PANTHER" id="PTHR39330:SF1">
    <property type="entry name" value="ETHANOLAMINE AMMONIA-LYASE SMALL SUBUNIT"/>
    <property type="match status" value="1"/>
</dbReference>
<keyword evidence="4 5" id="KW-1283">Bacterial microcompartment</keyword>
<dbReference type="Gene3D" id="1.10.30.40">
    <property type="entry name" value="Ethanolamine ammonia-lyase light chain (EutC), N-terminal domain"/>
    <property type="match status" value="1"/>
</dbReference>
<comment type="cofactor">
    <cofactor evidence="5">
        <name>adenosylcob(III)alamin</name>
        <dbReference type="ChEBI" id="CHEBI:18408"/>
    </cofactor>
    <text evidence="5">Binds between the large and small subunits.</text>
</comment>
<dbReference type="InterPro" id="IPR042255">
    <property type="entry name" value="EutC_N"/>
</dbReference>
<comment type="similarity">
    <text evidence="5">Belongs to the EutC family.</text>
</comment>
<evidence type="ECO:0000256" key="2">
    <source>
        <dbReference type="ARBA" id="ARBA00023239"/>
    </source>
</evidence>
<dbReference type="PANTHER" id="PTHR39330">
    <property type="entry name" value="ETHANOLAMINE AMMONIA-LYASE LIGHT CHAIN"/>
    <property type="match status" value="1"/>
</dbReference>
<comment type="subcellular location">
    <subcellularLocation>
        <location evidence="5">Bacterial microcompartment</location>
    </subcellularLocation>
</comment>
<dbReference type="GO" id="GO:0009350">
    <property type="term" value="C:ethanolamine ammonia-lyase complex"/>
    <property type="evidence" value="ECO:0007669"/>
    <property type="project" value="UniProtKB-UniRule"/>
</dbReference>
<dbReference type="HAMAP" id="MF_00601">
    <property type="entry name" value="EutC"/>
    <property type="match status" value="1"/>
</dbReference>
<feature type="binding site" evidence="5">
    <location>
        <position position="227"/>
    </location>
    <ligand>
        <name>adenosylcob(III)alamin</name>
        <dbReference type="ChEBI" id="CHEBI:18408"/>
    </ligand>
</feature>
<feature type="binding site" evidence="5">
    <location>
        <position position="177"/>
    </location>
    <ligand>
        <name>adenosylcob(III)alamin</name>
        <dbReference type="ChEBI" id="CHEBI:18408"/>
    </ligand>
</feature>
<dbReference type="EC" id="4.3.1.7" evidence="5"/>
<keyword evidence="7" id="KW-1185">Reference proteome</keyword>
<dbReference type="EMBL" id="RKHR01000003">
    <property type="protein sequence ID" value="ROS05368.1"/>
    <property type="molecule type" value="Genomic_DNA"/>
</dbReference>
<dbReference type="GO" id="GO:0006520">
    <property type="term" value="P:amino acid metabolic process"/>
    <property type="evidence" value="ECO:0007669"/>
    <property type="project" value="InterPro"/>
</dbReference>
<comment type="function">
    <text evidence="5">Catalyzes the deamination of various vicinal amino-alcohols to oxo compounds. Allows this organism to utilize ethanolamine as the sole source of nitrogen and carbon in the presence of external vitamin B12.</text>
</comment>